<dbReference type="PANTHER" id="PTHR32385:SF15">
    <property type="entry name" value="INOSITOL PHOSPHOCERAMIDE MANNOSYLTRANSFERASE 1"/>
    <property type="match status" value="1"/>
</dbReference>
<name>A0AA42MVR8_ACIJO</name>
<dbReference type="RefSeq" id="WP_279670818.1">
    <property type="nucleotide sequence ID" value="NZ_JAOCBE010000001.1"/>
</dbReference>
<dbReference type="Proteomes" id="UP001159915">
    <property type="component" value="Unassembled WGS sequence"/>
</dbReference>
<dbReference type="InterPro" id="IPR051706">
    <property type="entry name" value="Glycosyltransferase_domain"/>
</dbReference>
<protein>
    <submittedName>
        <fullName evidence="1">Capsular polysaccharide synthesis protein</fullName>
    </submittedName>
</protein>
<dbReference type="InterPro" id="IPR029044">
    <property type="entry name" value="Nucleotide-diphossugar_trans"/>
</dbReference>
<dbReference type="Gene3D" id="3.90.550.20">
    <property type="match status" value="1"/>
</dbReference>
<dbReference type="GO" id="GO:0016020">
    <property type="term" value="C:membrane"/>
    <property type="evidence" value="ECO:0007669"/>
    <property type="project" value="GOC"/>
</dbReference>
<evidence type="ECO:0000313" key="2">
    <source>
        <dbReference type="Proteomes" id="UP001159915"/>
    </source>
</evidence>
<sequence>MKFLSIIDRLFYSLINKFRIFLLILLRASNVELKNEEPICNPKKIINKGRESILIPKNIWFYWGGELEKPNIVDICINKVCRLNPSFTVILLTDININQYVSDIEDFIEFFPKIQHKSDYIRLAILYKYGGIWLDASILTYQNLDIFIEDMFRNKTDFFAFYNDIRTRDFRYPIIENWFLISSKGNKFIESWLIEYKYALKIGNSKYVEEVKSKNPEVFHNIKKDQKYLFNYICAQVVLRDYQGSYIFWSCNETAFYYHLTGSWRYMLFGIKTFHYANIVKTLTIFKKPKKNPIMIKLVAGDRYQINILLEKNKYKKDTLLDEFLNL</sequence>
<dbReference type="EMBL" id="JAOCBE010000001">
    <property type="protein sequence ID" value="MDH0970464.1"/>
    <property type="molecule type" value="Genomic_DNA"/>
</dbReference>
<proteinExistence type="predicted"/>
<evidence type="ECO:0000313" key="1">
    <source>
        <dbReference type="EMBL" id="MDH0970464.1"/>
    </source>
</evidence>
<dbReference type="GO" id="GO:0000030">
    <property type="term" value="F:mannosyltransferase activity"/>
    <property type="evidence" value="ECO:0007669"/>
    <property type="project" value="TreeGrafter"/>
</dbReference>
<accession>A0AA42MVR8</accession>
<dbReference type="Pfam" id="PF05704">
    <property type="entry name" value="Caps_synth"/>
    <property type="match status" value="1"/>
</dbReference>
<dbReference type="SUPFAM" id="SSF53448">
    <property type="entry name" value="Nucleotide-diphospho-sugar transferases"/>
    <property type="match status" value="1"/>
</dbReference>
<gene>
    <name evidence="1" type="ORF">N5C10_14865</name>
</gene>
<dbReference type="AlphaFoldDB" id="A0AA42MVR8"/>
<organism evidence="1 2">
    <name type="scientific">Acinetobacter johnsonii</name>
    <dbReference type="NCBI Taxonomy" id="40214"/>
    <lineage>
        <taxon>Bacteria</taxon>
        <taxon>Pseudomonadati</taxon>
        <taxon>Pseudomonadota</taxon>
        <taxon>Gammaproteobacteria</taxon>
        <taxon>Moraxellales</taxon>
        <taxon>Moraxellaceae</taxon>
        <taxon>Acinetobacter</taxon>
    </lineage>
</organism>
<reference evidence="1" key="1">
    <citation type="submission" date="2022-09" db="EMBL/GenBank/DDBJ databases">
        <title>Intensive care unit water sources are persistently colonized with multi-drug resistant bacteria and are the site of extensive horizontal gene transfer of antibiotic resistance genes.</title>
        <authorList>
            <person name="Diorio-Toth L."/>
        </authorList>
    </citation>
    <scope>NUCLEOTIDE SEQUENCE</scope>
    <source>
        <strain evidence="1">GD03920</strain>
    </source>
</reference>
<dbReference type="PANTHER" id="PTHR32385">
    <property type="entry name" value="MANNOSYL PHOSPHORYLINOSITOL CERAMIDE SYNTHASE"/>
    <property type="match status" value="1"/>
</dbReference>
<dbReference type="InterPro" id="IPR008441">
    <property type="entry name" value="AfumC-like_glycosyl_Trfase"/>
</dbReference>
<dbReference type="GO" id="GO:0051999">
    <property type="term" value="P:mannosyl-inositol phosphorylceramide biosynthetic process"/>
    <property type="evidence" value="ECO:0007669"/>
    <property type="project" value="TreeGrafter"/>
</dbReference>
<comment type="caution">
    <text evidence="1">The sequence shown here is derived from an EMBL/GenBank/DDBJ whole genome shotgun (WGS) entry which is preliminary data.</text>
</comment>